<dbReference type="EMBL" id="JEMT01013309">
    <property type="protein sequence ID" value="EXX74041.1"/>
    <property type="molecule type" value="Genomic_DNA"/>
</dbReference>
<evidence type="ECO:0000313" key="3">
    <source>
        <dbReference type="EMBL" id="EXX73947.1"/>
    </source>
</evidence>
<protein>
    <submittedName>
        <fullName evidence="2">Uncharacterized protein</fullName>
    </submittedName>
</protein>
<organism evidence="2 5">
    <name type="scientific">Rhizophagus irregularis (strain DAOM 197198w)</name>
    <name type="common">Glomus intraradices</name>
    <dbReference type="NCBI Taxonomy" id="1432141"/>
    <lineage>
        <taxon>Eukaryota</taxon>
        <taxon>Fungi</taxon>
        <taxon>Fungi incertae sedis</taxon>
        <taxon>Mucoromycota</taxon>
        <taxon>Glomeromycotina</taxon>
        <taxon>Glomeromycetes</taxon>
        <taxon>Glomerales</taxon>
        <taxon>Glomeraceae</taxon>
        <taxon>Rhizophagus</taxon>
    </lineage>
</organism>
<sequence length="139" mass="15924">MSDYQSLRSLFPQFKEEVLKKAIEISKCPVNWNKYNKWVEAGRPYEEHEEVLMNLKHEYESQKRSVGTRKYADGGRECRNGVSTQRNPRNADRNAGKTSNGTPSATRTKTTNRKEGEYCGQASGLKRVPNVSEVYESDD</sequence>
<keyword evidence="5" id="KW-1185">Reference proteome</keyword>
<dbReference type="HOGENOM" id="CLU_148192_0_0_1"/>
<reference evidence="2 5" key="1">
    <citation type="submission" date="2014-02" db="EMBL/GenBank/DDBJ databases">
        <title>Single nucleus genome sequencing reveals high similarity among nuclei of an endomycorrhizal fungus.</title>
        <authorList>
            <person name="Lin K."/>
            <person name="Geurts R."/>
            <person name="Zhang Z."/>
            <person name="Limpens E."/>
            <person name="Saunders D.G."/>
            <person name="Mu D."/>
            <person name="Pang E."/>
            <person name="Cao H."/>
            <person name="Cha H."/>
            <person name="Lin T."/>
            <person name="Zhou Q."/>
            <person name="Shang Y."/>
            <person name="Li Y."/>
            <person name="Ivanov S."/>
            <person name="Sharma T."/>
            <person name="Velzen R.V."/>
            <person name="Ruijter N.D."/>
            <person name="Aanen D.K."/>
            <person name="Win J."/>
            <person name="Kamoun S."/>
            <person name="Bisseling T."/>
            <person name="Huang S."/>
        </authorList>
    </citation>
    <scope>NUCLEOTIDE SEQUENCE [LARGE SCALE GENOMIC DNA]</scope>
    <source>
        <strain evidence="2">DAOM 197198w</strain>
        <strain evidence="5">DAOM197198w</strain>
    </source>
</reference>
<dbReference type="SMR" id="A0A015ITU3"/>
<proteinExistence type="predicted"/>
<dbReference type="Proteomes" id="UP000022910">
    <property type="component" value="Unassembled WGS sequence"/>
</dbReference>
<feature type="compositionally biased region" description="Polar residues" evidence="1">
    <location>
        <begin position="96"/>
        <end position="109"/>
    </location>
</feature>
<dbReference type="EMBL" id="JEMT01025875">
    <property type="protein sequence ID" value="EXX60637.1"/>
    <property type="molecule type" value="Genomic_DNA"/>
</dbReference>
<dbReference type="OrthoDB" id="10306113at2759"/>
<feature type="compositionally biased region" description="Basic and acidic residues" evidence="1">
    <location>
        <begin position="70"/>
        <end position="79"/>
    </location>
</feature>
<dbReference type="AlphaFoldDB" id="A0A015ITU3"/>
<gene>
    <name evidence="4" type="ORF">RirG_054760</name>
    <name evidence="3" type="ORF">RirG_055660</name>
    <name evidence="2" type="ORF">RirG_178130</name>
</gene>
<feature type="region of interest" description="Disordered" evidence="1">
    <location>
        <begin position="62"/>
        <end position="139"/>
    </location>
</feature>
<comment type="caution">
    <text evidence="2">The sequence shown here is derived from an EMBL/GenBank/DDBJ whole genome shotgun (WGS) entry which is preliminary data.</text>
</comment>
<dbReference type="EMBL" id="JEMT01013415">
    <property type="protein sequence ID" value="EXX73947.1"/>
    <property type="molecule type" value="Genomic_DNA"/>
</dbReference>
<name>A0A015ITU3_RHIIW</name>
<evidence type="ECO:0000313" key="5">
    <source>
        <dbReference type="Proteomes" id="UP000022910"/>
    </source>
</evidence>
<accession>A0A015ITU3</accession>
<evidence type="ECO:0000313" key="2">
    <source>
        <dbReference type="EMBL" id="EXX60637.1"/>
    </source>
</evidence>
<evidence type="ECO:0000256" key="1">
    <source>
        <dbReference type="SAM" id="MobiDB-lite"/>
    </source>
</evidence>
<evidence type="ECO:0000313" key="4">
    <source>
        <dbReference type="EMBL" id="EXX74041.1"/>
    </source>
</evidence>